<keyword evidence="3" id="KW-0482">Metalloprotease</keyword>
<dbReference type="InterPro" id="IPR003675">
    <property type="entry name" value="Rce1/LyrA-like_dom"/>
</dbReference>
<keyword evidence="1" id="KW-0812">Transmembrane</keyword>
<proteinExistence type="predicted"/>
<keyword evidence="3" id="KW-0378">Hydrolase</keyword>
<organism evidence="3 4">
    <name type="scientific">Kineobactrum sediminis</name>
    <dbReference type="NCBI Taxonomy" id="1905677"/>
    <lineage>
        <taxon>Bacteria</taxon>
        <taxon>Pseudomonadati</taxon>
        <taxon>Pseudomonadota</taxon>
        <taxon>Gammaproteobacteria</taxon>
        <taxon>Cellvibrionales</taxon>
        <taxon>Halieaceae</taxon>
        <taxon>Kineobactrum</taxon>
    </lineage>
</organism>
<name>A0A2N5Y3U0_9GAMM</name>
<evidence type="ECO:0000313" key="4">
    <source>
        <dbReference type="Proteomes" id="UP000234845"/>
    </source>
</evidence>
<dbReference type="OrthoDB" id="3693644at2"/>
<keyword evidence="1" id="KW-0472">Membrane</keyword>
<dbReference type="EMBL" id="PKLZ01000003">
    <property type="protein sequence ID" value="PLW83071.1"/>
    <property type="molecule type" value="Genomic_DNA"/>
</dbReference>
<dbReference type="GO" id="GO:0006508">
    <property type="term" value="P:proteolysis"/>
    <property type="evidence" value="ECO:0007669"/>
    <property type="project" value="UniProtKB-KW"/>
</dbReference>
<dbReference type="GO" id="GO:0008237">
    <property type="term" value="F:metallopeptidase activity"/>
    <property type="evidence" value="ECO:0007669"/>
    <property type="project" value="UniProtKB-KW"/>
</dbReference>
<dbReference type="Proteomes" id="UP000234845">
    <property type="component" value="Unassembled WGS sequence"/>
</dbReference>
<dbReference type="GO" id="GO:0080120">
    <property type="term" value="P:CAAX-box protein maturation"/>
    <property type="evidence" value="ECO:0007669"/>
    <property type="project" value="UniProtKB-ARBA"/>
</dbReference>
<reference evidence="4" key="1">
    <citation type="submission" date="2017-11" db="EMBL/GenBank/DDBJ databases">
        <title>The draft genome sequence of Chromatocurvus sp. F02.</title>
        <authorList>
            <person name="Du Z.-J."/>
            <person name="Chang Y.-Q."/>
        </authorList>
    </citation>
    <scope>NUCLEOTIDE SEQUENCE [LARGE SCALE GENOMIC DNA]</scope>
    <source>
        <strain evidence="4">F02</strain>
    </source>
</reference>
<comment type="caution">
    <text evidence="3">The sequence shown here is derived from an EMBL/GenBank/DDBJ whole genome shotgun (WGS) entry which is preliminary data.</text>
</comment>
<dbReference type="AlphaFoldDB" id="A0A2N5Y3U0"/>
<feature type="transmembrane region" description="Helical" evidence="1">
    <location>
        <begin position="59"/>
        <end position="77"/>
    </location>
</feature>
<gene>
    <name evidence="3" type="ORF">CWI75_06515</name>
</gene>
<keyword evidence="1" id="KW-1133">Transmembrane helix</keyword>
<feature type="transmembrane region" description="Helical" evidence="1">
    <location>
        <begin position="132"/>
        <end position="150"/>
    </location>
</feature>
<feature type="transmembrane region" description="Helical" evidence="1">
    <location>
        <begin position="193"/>
        <end position="213"/>
    </location>
</feature>
<sequence>MPTETRLTSSTKIPSSALAAFIGITFLITWGLIGFYILFPEMAATIFGEISGSHPFFFLATWSPAIAAFVVVFLHSGTAGIRGLLSRLFLWRCPAGWVALILIGLPLVFVAGSLIEAGPVLAPLPPEGTTPVIALLLMMLLLGPIEEFGWRGVAQPLLQRHMAPVWAGLLIGATWGVWHLPAFFLSSTVYADWHFLPFFVGNVTLAVLVTPIFNRARGSLLWPMLFHWQLINPLWPDAQPWDTAILVVVAIIVVWWNRDTMFTREGAVTEVVPAKIIPALAPPRGTGSS</sequence>
<feature type="transmembrane region" description="Helical" evidence="1">
    <location>
        <begin position="89"/>
        <end position="112"/>
    </location>
</feature>
<evidence type="ECO:0000313" key="3">
    <source>
        <dbReference type="EMBL" id="PLW83071.1"/>
    </source>
</evidence>
<evidence type="ECO:0000259" key="2">
    <source>
        <dbReference type="Pfam" id="PF02517"/>
    </source>
</evidence>
<feature type="transmembrane region" description="Helical" evidence="1">
    <location>
        <begin position="16"/>
        <end position="39"/>
    </location>
</feature>
<protein>
    <submittedName>
        <fullName evidence="3">CPBP family intramembrane metalloprotease</fullName>
    </submittedName>
</protein>
<dbReference type="GO" id="GO:0004175">
    <property type="term" value="F:endopeptidase activity"/>
    <property type="evidence" value="ECO:0007669"/>
    <property type="project" value="UniProtKB-ARBA"/>
</dbReference>
<dbReference type="RefSeq" id="WP_101520672.1">
    <property type="nucleotide sequence ID" value="NZ_PKLZ01000003.1"/>
</dbReference>
<feature type="domain" description="CAAX prenyl protease 2/Lysostaphin resistance protein A-like" evidence="2">
    <location>
        <begin position="130"/>
        <end position="228"/>
    </location>
</feature>
<keyword evidence="3" id="KW-0645">Protease</keyword>
<evidence type="ECO:0000256" key="1">
    <source>
        <dbReference type="SAM" id="Phobius"/>
    </source>
</evidence>
<feature type="transmembrane region" description="Helical" evidence="1">
    <location>
        <begin position="162"/>
        <end position="181"/>
    </location>
</feature>
<dbReference type="Pfam" id="PF02517">
    <property type="entry name" value="Rce1-like"/>
    <property type="match status" value="1"/>
</dbReference>
<accession>A0A2N5Y3U0</accession>
<keyword evidence="4" id="KW-1185">Reference proteome</keyword>